<organism evidence="1 3">
    <name type="scientific">Pedobacter alluvionis</name>
    <dbReference type="NCBI Taxonomy" id="475253"/>
    <lineage>
        <taxon>Bacteria</taxon>
        <taxon>Pseudomonadati</taxon>
        <taxon>Bacteroidota</taxon>
        <taxon>Sphingobacteriia</taxon>
        <taxon>Sphingobacteriales</taxon>
        <taxon>Sphingobacteriaceae</taxon>
        <taxon>Pedobacter</taxon>
    </lineage>
</organism>
<dbReference type="EMBL" id="RCCK01000018">
    <property type="protein sequence ID" value="RLJ69206.1"/>
    <property type="molecule type" value="Genomic_DNA"/>
</dbReference>
<reference evidence="2 4" key="2">
    <citation type="submission" date="2019-03" db="EMBL/GenBank/DDBJ databases">
        <authorList>
            <person name="He R.-H."/>
        </authorList>
    </citation>
    <scope>NUCLEOTIDE SEQUENCE [LARGE SCALE GENOMIC DNA]</scope>
    <source>
        <strain evidence="2 4">DSM 19624</strain>
    </source>
</reference>
<reference evidence="1 3" key="1">
    <citation type="submission" date="2018-10" db="EMBL/GenBank/DDBJ databases">
        <title>Genomic Encyclopedia of Archaeal and Bacterial Type Strains, Phase II (KMG-II): from individual species to whole genera.</title>
        <authorList>
            <person name="Goeker M."/>
        </authorList>
    </citation>
    <scope>NUCLEOTIDE SEQUENCE [LARGE SCALE GENOMIC DNA]</scope>
    <source>
        <strain evidence="1 3">DSM 19624</strain>
    </source>
</reference>
<sequence length="215" mass="24791">MELTTPQKGKWKRLKAEIIERPFIAYSMGLSPKDIERLFLGGYPTLKELDELLAKMLDVREAKIERLRPVLTRVVGHRGSAQFAAKIHTDSMSIKYIIDKRYKSVPSHDLISRIEIYLNYLCDFELSLEYQTEAKLFFSGKIEELSLKASKVSASINTLPGYLEKIKVFDKKNTSQHYGDKYAIGSLTYHLDKAIEDLQEMRLEVETILENLIDV</sequence>
<evidence type="ECO:0000313" key="4">
    <source>
        <dbReference type="Proteomes" id="UP000297429"/>
    </source>
</evidence>
<accession>A0A497XL82</accession>
<name>A0A497XL82_9SPHI</name>
<evidence type="ECO:0000313" key="1">
    <source>
        <dbReference type="EMBL" id="RLJ69206.1"/>
    </source>
</evidence>
<comment type="caution">
    <text evidence="1">The sequence shown here is derived from an EMBL/GenBank/DDBJ whole genome shotgun (WGS) entry which is preliminary data.</text>
</comment>
<keyword evidence="4" id="KW-1185">Reference proteome</keyword>
<dbReference type="EMBL" id="SOPX01000003">
    <property type="protein sequence ID" value="TFB29751.1"/>
    <property type="molecule type" value="Genomic_DNA"/>
</dbReference>
<evidence type="ECO:0000313" key="2">
    <source>
        <dbReference type="EMBL" id="TFB29751.1"/>
    </source>
</evidence>
<proteinExistence type="predicted"/>
<dbReference type="AlphaFoldDB" id="A0A497XL82"/>
<dbReference type="RefSeq" id="WP_121288094.1">
    <property type="nucleotide sequence ID" value="NZ_RCCK01000018.1"/>
</dbReference>
<gene>
    <name evidence="1" type="ORF">BCL90_5304</name>
    <name evidence="2" type="ORF">E3V97_16295</name>
</gene>
<evidence type="ECO:0000313" key="3">
    <source>
        <dbReference type="Proteomes" id="UP000273898"/>
    </source>
</evidence>
<protein>
    <submittedName>
        <fullName evidence="1">Uncharacterized protein</fullName>
    </submittedName>
</protein>
<dbReference type="Proteomes" id="UP000297429">
    <property type="component" value="Unassembled WGS sequence"/>
</dbReference>
<dbReference type="Proteomes" id="UP000273898">
    <property type="component" value="Unassembled WGS sequence"/>
</dbReference>